<dbReference type="RefSeq" id="WP_149732472.1">
    <property type="nucleotide sequence ID" value="NZ_FMXB01000018.1"/>
</dbReference>
<name>A0A1G5X6R0_9EURY</name>
<accession>A0A1G5X6R0</accession>
<proteinExistence type="predicted"/>
<reference evidence="1 2" key="1">
    <citation type="submission" date="2016-10" db="EMBL/GenBank/DDBJ databases">
        <authorList>
            <person name="Varghese N."/>
            <person name="Submissions S."/>
        </authorList>
    </citation>
    <scope>NUCLEOTIDE SEQUENCE [LARGE SCALE GENOMIC DNA]</scope>
    <source>
        <strain evidence="1 2">DSM 16643</strain>
    </source>
</reference>
<sequence>MATINYLKRENNTQKVYLTESTIEITPLLQDNYSYILDSMKKENFILKNEKCNLFKEMVFDCKVVGFCSYDFSREFMTAALNNIYILPEFRGNGLFLEELRKTMSEHNKPSIMEPTRFVVELLIKYGYAEMINENIVASAIEFVVPGEHVIANREIETEEELSTHFYDLNICASIHLLNVDKCLIAYSLALNDDIIRYDCMEKRSEINDNYFKRIKELFINNDSEILDTLVNLEEKLPLKTLTLEEVIGSDDELSHYIETLIDDAHVTYSDALKIRDQIKEEYEAGMIVNESLLIRLAYLFNIPEEARLITHDEKCPYCDMPIDSHDKYCHYCGINLNYNPDEVENNLISSINQFSDEIYPNEDIRYIAYKFLKMIYEKIEFEYAMFMCESNYNITQKRLKKYLNDNNYINSENITQEGIDFLNNHPLHYYEKYHMDIVDYSKFEDFFWKNSDLNKEEICLKFLDKYDDEEIEEIKEEIKRNISL</sequence>
<protein>
    <submittedName>
        <fullName evidence="1">Uncharacterized protein</fullName>
    </submittedName>
</protein>
<dbReference type="EMBL" id="FMXB01000018">
    <property type="protein sequence ID" value="SDA65734.1"/>
    <property type="molecule type" value="Genomic_DNA"/>
</dbReference>
<gene>
    <name evidence="1" type="ORF">SAMN02910315_01972</name>
</gene>
<dbReference type="STRING" id="230361.sm9_0778"/>
<dbReference type="OrthoDB" id="81755at2157"/>
<evidence type="ECO:0000313" key="1">
    <source>
        <dbReference type="EMBL" id="SDA65734.1"/>
    </source>
</evidence>
<dbReference type="CDD" id="cd04301">
    <property type="entry name" value="NAT_SF"/>
    <property type="match status" value="1"/>
</dbReference>
<dbReference type="AlphaFoldDB" id="A0A1G5X6R0"/>
<organism evidence="1 2">
    <name type="scientific">Methanobrevibacter millerae</name>
    <dbReference type="NCBI Taxonomy" id="230361"/>
    <lineage>
        <taxon>Archaea</taxon>
        <taxon>Methanobacteriati</taxon>
        <taxon>Methanobacteriota</taxon>
        <taxon>Methanomada group</taxon>
        <taxon>Methanobacteria</taxon>
        <taxon>Methanobacteriales</taxon>
        <taxon>Methanobacteriaceae</taxon>
        <taxon>Methanobrevibacter</taxon>
    </lineage>
</organism>
<keyword evidence="2" id="KW-1185">Reference proteome</keyword>
<dbReference type="Proteomes" id="UP000323439">
    <property type="component" value="Unassembled WGS sequence"/>
</dbReference>
<evidence type="ECO:0000313" key="2">
    <source>
        <dbReference type="Proteomes" id="UP000323439"/>
    </source>
</evidence>